<dbReference type="RefSeq" id="WP_379106437.1">
    <property type="nucleotide sequence ID" value="NZ_JBHUGZ010000030.1"/>
</dbReference>
<keyword evidence="1" id="KW-0812">Transmembrane</keyword>
<reference evidence="3" key="1">
    <citation type="journal article" date="2019" name="Int. J. Syst. Evol. Microbiol.">
        <title>The Global Catalogue of Microorganisms (GCM) 10K type strain sequencing project: providing services to taxonomists for standard genome sequencing and annotation.</title>
        <authorList>
            <consortium name="The Broad Institute Genomics Platform"/>
            <consortium name="The Broad Institute Genome Sequencing Center for Infectious Disease"/>
            <person name="Wu L."/>
            <person name="Ma J."/>
        </authorList>
    </citation>
    <scope>NUCLEOTIDE SEQUENCE [LARGE SCALE GENOMIC DNA]</scope>
    <source>
        <strain evidence="3">CGMCC 1.16225</strain>
    </source>
</reference>
<proteinExistence type="predicted"/>
<gene>
    <name evidence="2" type="ORF">ACFSOZ_36770</name>
</gene>
<sequence length="71" mass="7550">MTQKPRHNSPDEQRLHIARNVILSGIEMAFLVSGSGMAALAETEAAMSAFLAAHNPQFAAEIGRIKTEGSA</sequence>
<keyword evidence="1" id="KW-0472">Membrane</keyword>
<name>A0ABW4UL78_9HYPH</name>
<protein>
    <submittedName>
        <fullName evidence="2">Uncharacterized protein</fullName>
    </submittedName>
</protein>
<dbReference type="Proteomes" id="UP001597405">
    <property type="component" value="Unassembled WGS sequence"/>
</dbReference>
<feature type="transmembrane region" description="Helical" evidence="1">
    <location>
        <begin position="21"/>
        <end position="41"/>
    </location>
</feature>
<comment type="caution">
    <text evidence="2">The sequence shown here is derived from an EMBL/GenBank/DDBJ whole genome shotgun (WGS) entry which is preliminary data.</text>
</comment>
<evidence type="ECO:0000256" key="1">
    <source>
        <dbReference type="SAM" id="Phobius"/>
    </source>
</evidence>
<evidence type="ECO:0000313" key="2">
    <source>
        <dbReference type="EMBL" id="MFD1987976.1"/>
    </source>
</evidence>
<organism evidence="2 3">
    <name type="scientific">Mesorhizobium newzealandense</name>
    <dbReference type="NCBI Taxonomy" id="1300302"/>
    <lineage>
        <taxon>Bacteria</taxon>
        <taxon>Pseudomonadati</taxon>
        <taxon>Pseudomonadota</taxon>
        <taxon>Alphaproteobacteria</taxon>
        <taxon>Hyphomicrobiales</taxon>
        <taxon>Phyllobacteriaceae</taxon>
        <taxon>Mesorhizobium</taxon>
    </lineage>
</organism>
<keyword evidence="1" id="KW-1133">Transmembrane helix</keyword>
<dbReference type="EMBL" id="JBHUGZ010000030">
    <property type="protein sequence ID" value="MFD1987976.1"/>
    <property type="molecule type" value="Genomic_DNA"/>
</dbReference>
<evidence type="ECO:0000313" key="3">
    <source>
        <dbReference type="Proteomes" id="UP001597405"/>
    </source>
</evidence>
<accession>A0ABW4UL78</accession>
<keyword evidence="3" id="KW-1185">Reference proteome</keyword>